<keyword evidence="1" id="KW-0732">Signal</keyword>
<feature type="signal peptide" evidence="1">
    <location>
        <begin position="1"/>
        <end position="17"/>
    </location>
</feature>
<dbReference type="InterPro" id="IPR005184">
    <property type="entry name" value="DUF306_Meta_HslJ"/>
</dbReference>
<dbReference type="Pfam" id="PF03724">
    <property type="entry name" value="META"/>
    <property type="match status" value="1"/>
</dbReference>
<evidence type="ECO:0000313" key="3">
    <source>
        <dbReference type="EMBL" id="KGD69285.1"/>
    </source>
</evidence>
<dbReference type="OrthoDB" id="880459at2"/>
<dbReference type="AlphaFoldDB" id="A0A095V356"/>
<keyword evidence="3" id="KW-0449">Lipoprotein</keyword>
<feature type="chain" id="PRO_5001911629" evidence="1">
    <location>
        <begin position="18"/>
        <end position="144"/>
    </location>
</feature>
<dbReference type="InterPro" id="IPR038670">
    <property type="entry name" value="HslJ-like_sf"/>
</dbReference>
<gene>
    <name evidence="3" type="ORF">LG45_00440</name>
</gene>
<feature type="domain" description="DUF306" evidence="2">
    <location>
        <begin position="30"/>
        <end position="138"/>
    </location>
</feature>
<organism evidence="3 4">
    <name type="scientific">Flavobacterium aquatile LMG 4008 = ATCC 11947</name>
    <dbReference type="NCBI Taxonomy" id="1453498"/>
    <lineage>
        <taxon>Bacteria</taxon>
        <taxon>Pseudomonadati</taxon>
        <taxon>Bacteroidota</taxon>
        <taxon>Flavobacteriia</taxon>
        <taxon>Flavobacteriales</taxon>
        <taxon>Flavobacteriaceae</taxon>
        <taxon>Flavobacterium</taxon>
    </lineage>
</organism>
<dbReference type="Gene3D" id="2.40.128.270">
    <property type="match status" value="1"/>
</dbReference>
<dbReference type="eggNOG" id="COG3187">
    <property type="taxonomic scope" value="Bacteria"/>
</dbReference>
<accession>A0A095V356</accession>
<dbReference type="PROSITE" id="PS51257">
    <property type="entry name" value="PROKAR_LIPOPROTEIN"/>
    <property type="match status" value="1"/>
</dbReference>
<evidence type="ECO:0000256" key="1">
    <source>
        <dbReference type="SAM" id="SignalP"/>
    </source>
</evidence>
<proteinExistence type="predicted"/>
<dbReference type="PANTHER" id="PTHR35535">
    <property type="entry name" value="HEAT SHOCK PROTEIN HSLJ"/>
    <property type="match status" value="1"/>
</dbReference>
<dbReference type="PANTHER" id="PTHR35535:SF1">
    <property type="entry name" value="HEAT SHOCK PROTEIN HSLJ"/>
    <property type="match status" value="1"/>
</dbReference>
<comment type="caution">
    <text evidence="3">The sequence shown here is derived from an EMBL/GenBank/DDBJ whole genome shotgun (WGS) entry which is preliminary data.</text>
</comment>
<dbReference type="EMBL" id="JRHH01000001">
    <property type="protein sequence ID" value="KGD69285.1"/>
    <property type="molecule type" value="Genomic_DNA"/>
</dbReference>
<reference evidence="3 4" key="1">
    <citation type="submission" date="2014-09" db="EMBL/GenBank/DDBJ databases">
        <title>Whole Genome Shotgun of Flavobacterium aquatile LMG 4008.</title>
        <authorList>
            <person name="Gale A.N."/>
            <person name="Pipes S.E."/>
            <person name="Newman J.D."/>
        </authorList>
    </citation>
    <scope>NUCLEOTIDE SEQUENCE [LARGE SCALE GENOMIC DNA]</scope>
    <source>
        <strain evidence="3 4">LMG 4008</strain>
    </source>
</reference>
<evidence type="ECO:0000313" key="4">
    <source>
        <dbReference type="Proteomes" id="UP000029554"/>
    </source>
</evidence>
<sequence length="144" mass="15982">MKKSILFLAFVSMLVLASCNCAKNQKSSNALFSSTWELDYISGPRIAFDGLFPDNKPQITFETNGKASGTSSCNGFSTTFTRTENTIKIEEPGAMTMRYCEGGGEQVFLQTMKKVNKYAISSDGKLNLMIDDVPFMRFKPVTKK</sequence>
<keyword evidence="4" id="KW-1185">Reference proteome</keyword>
<dbReference type="Proteomes" id="UP000029554">
    <property type="component" value="Unassembled WGS sequence"/>
</dbReference>
<evidence type="ECO:0000259" key="2">
    <source>
        <dbReference type="Pfam" id="PF03724"/>
    </source>
</evidence>
<dbReference type="STRING" id="1453498.LG45_00440"/>
<protein>
    <submittedName>
        <fullName evidence="3">Lipoprotein</fullName>
    </submittedName>
</protein>
<dbReference type="InterPro" id="IPR053147">
    <property type="entry name" value="Hsp_HslJ-like"/>
</dbReference>
<name>A0A095V356_9FLAO</name>
<dbReference type="RefSeq" id="WP_035123333.1">
    <property type="nucleotide sequence ID" value="NZ_JRHH01000001.1"/>
</dbReference>